<dbReference type="InterPro" id="IPR003594">
    <property type="entry name" value="HATPase_dom"/>
</dbReference>
<feature type="domain" description="Histidine kinase" evidence="10">
    <location>
        <begin position="287"/>
        <end position="511"/>
    </location>
</feature>
<dbReference type="SMART" id="SM00388">
    <property type="entry name" value="HisKA"/>
    <property type="match status" value="1"/>
</dbReference>
<evidence type="ECO:0000259" key="12">
    <source>
        <dbReference type="PROSITE" id="PS50113"/>
    </source>
</evidence>
<dbReference type="AlphaFoldDB" id="A0A5N1J4W7"/>
<dbReference type="PRINTS" id="PR00344">
    <property type="entry name" value="BCTRLSENSOR"/>
</dbReference>
<dbReference type="SMART" id="SM00091">
    <property type="entry name" value="PAS"/>
    <property type="match status" value="2"/>
</dbReference>
<name>A0A5N1J4W7_9BACT</name>
<evidence type="ECO:0000256" key="6">
    <source>
        <dbReference type="ARBA" id="ARBA00022777"/>
    </source>
</evidence>
<keyword evidence="3" id="KW-0597">Phosphoprotein</keyword>
<comment type="function">
    <text evidence="8">Putative oxygen sensor; modulates the activity of FixJ, a transcriptional activator of nitrogen fixation fixK gene. FixL probably acts as a kinase that phosphorylates FixJ.</text>
</comment>
<feature type="domain" description="PAC" evidence="12">
    <location>
        <begin position="219"/>
        <end position="269"/>
    </location>
</feature>
<dbReference type="InterPro" id="IPR001610">
    <property type="entry name" value="PAC"/>
</dbReference>
<dbReference type="FunFam" id="3.30.450.20:FF:000060">
    <property type="entry name" value="Sensor protein FixL"/>
    <property type="match status" value="2"/>
</dbReference>
<dbReference type="Pfam" id="PF00512">
    <property type="entry name" value="HisKA"/>
    <property type="match status" value="1"/>
</dbReference>
<dbReference type="SMART" id="SM00387">
    <property type="entry name" value="HATPase_c"/>
    <property type="match status" value="1"/>
</dbReference>
<dbReference type="NCBIfam" id="TIGR00229">
    <property type="entry name" value="sensory_box"/>
    <property type="match status" value="2"/>
</dbReference>
<dbReference type="GO" id="GO:0000155">
    <property type="term" value="F:phosphorelay sensor kinase activity"/>
    <property type="evidence" value="ECO:0007669"/>
    <property type="project" value="InterPro"/>
</dbReference>
<evidence type="ECO:0000259" key="11">
    <source>
        <dbReference type="PROSITE" id="PS50112"/>
    </source>
</evidence>
<dbReference type="Pfam" id="PF02518">
    <property type="entry name" value="HATPase_c"/>
    <property type="match status" value="1"/>
</dbReference>
<dbReference type="FunFam" id="3.30.565.10:FF:000006">
    <property type="entry name" value="Sensor histidine kinase WalK"/>
    <property type="match status" value="1"/>
</dbReference>
<dbReference type="SUPFAM" id="SSF55785">
    <property type="entry name" value="PYP-like sensor domain (PAS domain)"/>
    <property type="match status" value="2"/>
</dbReference>
<dbReference type="RefSeq" id="WP_150902099.1">
    <property type="nucleotide sequence ID" value="NZ_VTWT01000001.1"/>
</dbReference>
<evidence type="ECO:0000313" key="14">
    <source>
        <dbReference type="Proteomes" id="UP000326570"/>
    </source>
</evidence>
<dbReference type="EC" id="2.7.13.3" evidence="2"/>
<dbReference type="CDD" id="cd00130">
    <property type="entry name" value="PAS"/>
    <property type="match status" value="2"/>
</dbReference>
<accession>A0A5N1J4W7</accession>
<dbReference type="InterPro" id="IPR000700">
    <property type="entry name" value="PAS-assoc_C"/>
</dbReference>
<evidence type="ECO:0000256" key="3">
    <source>
        <dbReference type="ARBA" id="ARBA00022553"/>
    </source>
</evidence>
<comment type="caution">
    <text evidence="13">The sequence shown here is derived from an EMBL/GenBank/DDBJ whole genome shotgun (WGS) entry which is preliminary data.</text>
</comment>
<dbReference type="InterPro" id="IPR036890">
    <property type="entry name" value="HATPase_C_sf"/>
</dbReference>
<reference evidence="13 14" key="1">
    <citation type="submission" date="2019-09" db="EMBL/GenBank/DDBJ databases">
        <title>Genome sequence of Adhaeribacter sp. M2.</title>
        <authorList>
            <person name="Srinivasan S."/>
        </authorList>
    </citation>
    <scope>NUCLEOTIDE SEQUENCE [LARGE SCALE GENOMIC DNA]</scope>
    <source>
        <strain evidence="13 14">M2</strain>
    </source>
</reference>
<organism evidence="13 14">
    <name type="scientific">Adhaeribacter soli</name>
    <dbReference type="NCBI Taxonomy" id="2607655"/>
    <lineage>
        <taxon>Bacteria</taxon>
        <taxon>Pseudomonadati</taxon>
        <taxon>Bacteroidota</taxon>
        <taxon>Cytophagia</taxon>
        <taxon>Cytophagales</taxon>
        <taxon>Hymenobacteraceae</taxon>
        <taxon>Adhaeribacter</taxon>
    </lineage>
</organism>
<dbReference type="Gene3D" id="3.30.565.10">
    <property type="entry name" value="Histidine kinase-like ATPase, C-terminal domain"/>
    <property type="match status" value="1"/>
</dbReference>
<evidence type="ECO:0000256" key="1">
    <source>
        <dbReference type="ARBA" id="ARBA00000085"/>
    </source>
</evidence>
<dbReference type="InterPro" id="IPR052162">
    <property type="entry name" value="Sensor_kinase/Photoreceptor"/>
</dbReference>
<dbReference type="Gene3D" id="1.10.287.130">
    <property type="match status" value="1"/>
</dbReference>
<dbReference type="Pfam" id="PF00989">
    <property type="entry name" value="PAS"/>
    <property type="match status" value="1"/>
</dbReference>
<keyword evidence="14" id="KW-1185">Reference proteome</keyword>
<dbReference type="SMART" id="SM00086">
    <property type="entry name" value="PAC"/>
    <property type="match status" value="2"/>
</dbReference>
<dbReference type="Proteomes" id="UP000326570">
    <property type="component" value="Unassembled WGS sequence"/>
</dbReference>
<dbReference type="SUPFAM" id="SSF55874">
    <property type="entry name" value="ATPase domain of HSP90 chaperone/DNA topoisomerase II/histidine kinase"/>
    <property type="match status" value="1"/>
</dbReference>
<proteinExistence type="predicted"/>
<evidence type="ECO:0000256" key="2">
    <source>
        <dbReference type="ARBA" id="ARBA00012438"/>
    </source>
</evidence>
<feature type="domain" description="PAC" evidence="12">
    <location>
        <begin position="91"/>
        <end position="141"/>
    </location>
</feature>
<evidence type="ECO:0000259" key="10">
    <source>
        <dbReference type="PROSITE" id="PS50109"/>
    </source>
</evidence>
<evidence type="ECO:0000256" key="5">
    <source>
        <dbReference type="ARBA" id="ARBA00022741"/>
    </source>
</evidence>
<dbReference type="InterPro" id="IPR000014">
    <property type="entry name" value="PAS"/>
</dbReference>
<dbReference type="GO" id="GO:0005524">
    <property type="term" value="F:ATP binding"/>
    <property type="evidence" value="ECO:0007669"/>
    <property type="project" value="UniProtKB-KW"/>
</dbReference>
<comment type="catalytic activity">
    <reaction evidence="1">
        <text>ATP + protein L-histidine = ADP + protein N-phospho-L-histidine.</text>
        <dbReference type="EC" id="2.7.13.3"/>
    </reaction>
</comment>
<dbReference type="Gene3D" id="3.30.450.20">
    <property type="entry name" value="PAS domain"/>
    <property type="match status" value="2"/>
</dbReference>
<evidence type="ECO:0000256" key="9">
    <source>
        <dbReference type="ARBA" id="ARBA00070616"/>
    </source>
</evidence>
<protein>
    <recommendedName>
        <fullName evidence="9">Sensor protein FixL</fullName>
        <ecNumber evidence="2">2.7.13.3</ecNumber>
    </recommendedName>
</protein>
<keyword evidence="7" id="KW-0067">ATP-binding</keyword>
<dbReference type="InterPro" id="IPR036097">
    <property type="entry name" value="HisK_dim/P_sf"/>
</dbReference>
<dbReference type="PROSITE" id="PS50109">
    <property type="entry name" value="HIS_KIN"/>
    <property type="match status" value="1"/>
</dbReference>
<dbReference type="Pfam" id="PF13426">
    <property type="entry name" value="PAS_9"/>
    <property type="match status" value="1"/>
</dbReference>
<dbReference type="CDD" id="cd00082">
    <property type="entry name" value="HisKA"/>
    <property type="match status" value="1"/>
</dbReference>
<dbReference type="GO" id="GO:0006355">
    <property type="term" value="P:regulation of DNA-templated transcription"/>
    <property type="evidence" value="ECO:0007669"/>
    <property type="project" value="InterPro"/>
</dbReference>
<evidence type="ECO:0000256" key="8">
    <source>
        <dbReference type="ARBA" id="ARBA00059827"/>
    </source>
</evidence>
<dbReference type="PANTHER" id="PTHR43304:SF1">
    <property type="entry name" value="PAC DOMAIN-CONTAINING PROTEIN"/>
    <property type="match status" value="1"/>
</dbReference>
<dbReference type="PROSITE" id="PS50112">
    <property type="entry name" value="PAS"/>
    <property type="match status" value="2"/>
</dbReference>
<dbReference type="PANTHER" id="PTHR43304">
    <property type="entry name" value="PHYTOCHROME-LIKE PROTEIN CPH1"/>
    <property type="match status" value="1"/>
</dbReference>
<sequence length="520" mass="58744">MEKPESNFEQELDNQSRLKAIIDTAIDGIITIDAHGIVETVNPAAARIFGYHPEEIIGNNIKMLMPEPDKSQHDQYIENYHRTGIGKIIGKGREVIGLKKDGTKFPFLLSISEVKLKNKQIFTGIVHDITNLKRAEEALRESENKINSIIQAAVDGIITIDSGGIMEMVNPAAAKLFGYQAEELLGKSINMLMPEPDKSRHDGYMHNYETTGKKKIIGIGREVTGLRKDGSTFPFFLSVSEARVQGRRLYTGFVHDITKQKLNEERLRRYAAELERSNMELQDFAYVSSHDLQEPLRKIQAFGDRLMMKEKENLSEQGKDYVDRMLNAASRMQNLINDLLSFSRLTTQSKPFVQVNLDQVVSEVLSDLEISIEKTHAEIIRSPLPTIEADPTQMRQLFQNLISNAIKFRKENENPVINIYAKHHQKKAHLTATPGDEVTQIYIEDNGIGFDEKYLDRIFNIFQRLEGQKYEGSGIGLAICRKIAIRHGGDITANSQAGVGTRFIITLALKQPKLEQIPAL</sequence>
<keyword evidence="6" id="KW-0418">Kinase</keyword>
<gene>
    <name evidence="13" type="ORF">F0P94_02420</name>
</gene>
<dbReference type="InterPro" id="IPR003661">
    <property type="entry name" value="HisK_dim/P_dom"/>
</dbReference>
<keyword evidence="4" id="KW-0808">Transferase</keyword>
<dbReference type="InterPro" id="IPR005467">
    <property type="entry name" value="His_kinase_dom"/>
</dbReference>
<evidence type="ECO:0000256" key="4">
    <source>
        <dbReference type="ARBA" id="ARBA00022679"/>
    </source>
</evidence>
<dbReference type="InterPro" id="IPR013767">
    <property type="entry name" value="PAS_fold"/>
</dbReference>
<evidence type="ECO:0000313" key="13">
    <source>
        <dbReference type="EMBL" id="KAA9345956.1"/>
    </source>
</evidence>
<dbReference type="EMBL" id="VTWT01000001">
    <property type="protein sequence ID" value="KAA9345956.1"/>
    <property type="molecule type" value="Genomic_DNA"/>
</dbReference>
<dbReference type="InterPro" id="IPR004358">
    <property type="entry name" value="Sig_transdc_His_kin-like_C"/>
</dbReference>
<keyword evidence="5" id="KW-0547">Nucleotide-binding</keyword>
<feature type="domain" description="PAS" evidence="11">
    <location>
        <begin position="142"/>
        <end position="195"/>
    </location>
</feature>
<feature type="domain" description="PAS" evidence="11">
    <location>
        <begin position="14"/>
        <end position="67"/>
    </location>
</feature>
<dbReference type="PROSITE" id="PS50113">
    <property type="entry name" value="PAC"/>
    <property type="match status" value="2"/>
</dbReference>
<evidence type="ECO:0000256" key="7">
    <source>
        <dbReference type="ARBA" id="ARBA00022840"/>
    </source>
</evidence>
<dbReference type="InterPro" id="IPR035965">
    <property type="entry name" value="PAS-like_dom_sf"/>
</dbReference>
<dbReference type="SUPFAM" id="SSF47384">
    <property type="entry name" value="Homodimeric domain of signal transducing histidine kinase"/>
    <property type="match status" value="1"/>
</dbReference>